<accession>A0A0N4YN49</accession>
<evidence type="ECO:0000313" key="3">
    <source>
        <dbReference type="Proteomes" id="UP000271162"/>
    </source>
</evidence>
<dbReference type="AlphaFoldDB" id="A0A0N4YN49"/>
<keyword evidence="3" id="KW-1185">Reference proteome</keyword>
<dbReference type="EMBL" id="UYSL01023583">
    <property type="protein sequence ID" value="VDL82372.1"/>
    <property type="molecule type" value="Genomic_DNA"/>
</dbReference>
<evidence type="ECO:0000256" key="1">
    <source>
        <dbReference type="SAM" id="MobiDB-lite"/>
    </source>
</evidence>
<dbReference type="Proteomes" id="UP000271162">
    <property type="component" value="Unassembled WGS sequence"/>
</dbReference>
<reference evidence="2 3" key="2">
    <citation type="submission" date="2018-11" db="EMBL/GenBank/DDBJ databases">
        <authorList>
            <consortium name="Pathogen Informatics"/>
        </authorList>
    </citation>
    <scope>NUCLEOTIDE SEQUENCE [LARGE SCALE GENOMIC DNA]</scope>
</reference>
<feature type="region of interest" description="Disordered" evidence="1">
    <location>
        <begin position="167"/>
        <end position="186"/>
    </location>
</feature>
<protein>
    <submittedName>
        <fullName evidence="4">GAT domain-containing protein</fullName>
    </submittedName>
</protein>
<dbReference type="WBParaSite" id="NBR_0001864601-mRNA-1">
    <property type="protein sequence ID" value="NBR_0001864601-mRNA-1"/>
    <property type="gene ID" value="NBR_0001864601"/>
</dbReference>
<name>A0A0N4YN49_NIPBR</name>
<organism evidence="4">
    <name type="scientific">Nippostrongylus brasiliensis</name>
    <name type="common">Rat hookworm</name>
    <dbReference type="NCBI Taxonomy" id="27835"/>
    <lineage>
        <taxon>Eukaryota</taxon>
        <taxon>Metazoa</taxon>
        <taxon>Ecdysozoa</taxon>
        <taxon>Nematoda</taxon>
        <taxon>Chromadorea</taxon>
        <taxon>Rhabditida</taxon>
        <taxon>Rhabditina</taxon>
        <taxon>Rhabditomorpha</taxon>
        <taxon>Strongyloidea</taxon>
        <taxon>Heligmosomidae</taxon>
        <taxon>Nippostrongylus</taxon>
    </lineage>
</organism>
<proteinExistence type="predicted"/>
<evidence type="ECO:0000313" key="2">
    <source>
        <dbReference type="EMBL" id="VDL82372.1"/>
    </source>
</evidence>
<sequence length="325" mass="35771">MIIDGKLYFINQNDDVRTAKSTATTATERSVMTALSSYSLDEDDINFTLSELRALLPPHLINKLRKVYMEDAKNKELHKAKKNPMDSMDLDPMEKLDNALRVIEKVDLDTTSNPVLQALRGEYTTVRKLVRELSPLRQHPAEQIAENADKTAKAMSIENVMAQPYTSSSSTSIMGKTASSSSVTGFSSPRVADFSTRMGDNGETVLDGYGGPWSAVPQPIDNQYFTGLAQSAHTALAETPSTERSDAGLQSDSFRHAVMQRDFFNSAAVVENAYDTTNVGDDLLKTSTPIVDSIDVSTAAEDALRKVDDDGPRDHKHNDHGRFVY</sequence>
<gene>
    <name evidence="2" type="ORF">NBR_LOCUS18647</name>
</gene>
<feature type="compositionally biased region" description="Polar residues" evidence="1">
    <location>
        <begin position="167"/>
        <end position="178"/>
    </location>
</feature>
<dbReference type="STRING" id="27835.A0A0N4YN49"/>
<feature type="region of interest" description="Disordered" evidence="1">
    <location>
        <begin position="305"/>
        <end position="325"/>
    </location>
</feature>
<evidence type="ECO:0000313" key="4">
    <source>
        <dbReference type="WBParaSite" id="NBR_0001864601-mRNA-1"/>
    </source>
</evidence>
<reference evidence="4" key="1">
    <citation type="submission" date="2017-02" db="UniProtKB">
        <authorList>
            <consortium name="WormBaseParasite"/>
        </authorList>
    </citation>
    <scope>IDENTIFICATION</scope>
</reference>